<dbReference type="Pfam" id="PF02894">
    <property type="entry name" value="GFO_IDH_MocA_C"/>
    <property type="match status" value="1"/>
</dbReference>
<feature type="domain" description="Gfo/Idh/MocA-like oxidoreductase C-terminal" evidence="2">
    <location>
        <begin position="149"/>
        <end position="338"/>
    </location>
</feature>
<dbReference type="GO" id="GO:0006740">
    <property type="term" value="P:NADPH regeneration"/>
    <property type="evidence" value="ECO:0007669"/>
    <property type="project" value="TreeGrafter"/>
</dbReference>
<protein>
    <recommendedName>
        <fullName evidence="5">Gfo/Idh/MocA-like oxidoreductase N-terminal domain-containing protein</fullName>
    </recommendedName>
</protein>
<dbReference type="FunCoup" id="A0A1Y2LLY5">
    <property type="interactions" value="244"/>
</dbReference>
<keyword evidence="4" id="KW-1185">Reference proteome</keyword>
<gene>
    <name evidence="3" type="ORF">B5807_10704</name>
</gene>
<name>A0A1Y2LLY5_EPING</name>
<evidence type="ECO:0000313" key="4">
    <source>
        <dbReference type="Proteomes" id="UP000193240"/>
    </source>
</evidence>
<dbReference type="InterPro" id="IPR000683">
    <property type="entry name" value="Gfo/Idh/MocA-like_OxRdtase_N"/>
</dbReference>
<dbReference type="Gene3D" id="3.40.50.720">
    <property type="entry name" value="NAD(P)-binding Rossmann-like Domain"/>
    <property type="match status" value="1"/>
</dbReference>
<dbReference type="EMBL" id="KZ107856">
    <property type="protein sequence ID" value="OSS44619.1"/>
    <property type="molecule type" value="Genomic_DNA"/>
</dbReference>
<feature type="domain" description="Gfo/Idh/MocA-like oxidoreductase N-terminal" evidence="1">
    <location>
        <begin position="5"/>
        <end position="117"/>
    </location>
</feature>
<evidence type="ECO:0008006" key="5">
    <source>
        <dbReference type="Google" id="ProtNLM"/>
    </source>
</evidence>
<evidence type="ECO:0000313" key="3">
    <source>
        <dbReference type="EMBL" id="OSS44619.1"/>
    </source>
</evidence>
<dbReference type="GO" id="GO:0005737">
    <property type="term" value="C:cytoplasm"/>
    <property type="evidence" value="ECO:0007669"/>
    <property type="project" value="TreeGrafter"/>
</dbReference>
<dbReference type="GO" id="GO:0016491">
    <property type="term" value="F:oxidoreductase activity"/>
    <property type="evidence" value="ECO:0007669"/>
    <property type="project" value="TreeGrafter"/>
</dbReference>
<evidence type="ECO:0000259" key="2">
    <source>
        <dbReference type="Pfam" id="PF02894"/>
    </source>
</evidence>
<dbReference type="InterPro" id="IPR036291">
    <property type="entry name" value="NAD(P)-bd_dom_sf"/>
</dbReference>
<dbReference type="SUPFAM" id="SSF51735">
    <property type="entry name" value="NAD(P)-binding Rossmann-fold domains"/>
    <property type="match status" value="1"/>
</dbReference>
<sequence length="339" mass="36319">MATGVALIGSGIFVKEEHLPAVQATPLLILKAIYSRSLASAKAVSANLSDVDLYSDDSEGKGFDELLKREDIKGVIIALPILKQPEFIKKALAAGKHVLAEKPIAKDVSTAKELVAWTSDSANTRATYSVAENFRYLDSFVYASEQLQSLGRLLSFRSRVSMFAAKGGKYYETPWRKVPEYQGGFLLDGGVHFVAGTRLLLEGAGEKVNRLSAFTAQLQEHLPPVDTMHATLQIGSGASGTLSVSFGTTDTGSEYVFAAEKGTVTVLRGKVVVTKDGKSEEQEFPDEGSGVKQEVKAWAEGLAQGKPNALQSPEEALEDLKILEAALKSGEQGGKPIEI</sequence>
<proteinExistence type="predicted"/>
<dbReference type="PANTHER" id="PTHR42840:SF5">
    <property type="entry name" value="NAD(P)-BINDING ROSSMANN-FOLD SUPERFAMILY PROTEIN"/>
    <property type="match status" value="1"/>
</dbReference>
<dbReference type="InterPro" id="IPR004104">
    <property type="entry name" value="Gfo/Idh/MocA-like_OxRdtase_C"/>
</dbReference>
<dbReference type="Proteomes" id="UP000193240">
    <property type="component" value="Unassembled WGS sequence"/>
</dbReference>
<dbReference type="GO" id="GO:0000166">
    <property type="term" value="F:nucleotide binding"/>
    <property type="evidence" value="ECO:0007669"/>
    <property type="project" value="InterPro"/>
</dbReference>
<dbReference type="OMA" id="IWVGMDE"/>
<dbReference type="STRING" id="105696.A0A1Y2LLY5"/>
<dbReference type="Pfam" id="PF01408">
    <property type="entry name" value="GFO_IDH_MocA"/>
    <property type="match status" value="1"/>
</dbReference>
<dbReference type="AlphaFoldDB" id="A0A1Y2LLY5"/>
<evidence type="ECO:0000259" key="1">
    <source>
        <dbReference type="Pfam" id="PF01408"/>
    </source>
</evidence>
<dbReference type="InParanoid" id="A0A1Y2LLY5"/>
<organism evidence="3 4">
    <name type="scientific">Epicoccum nigrum</name>
    <name type="common">Soil fungus</name>
    <name type="synonym">Epicoccum purpurascens</name>
    <dbReference type="NCBI Taxonomy" id="105696"/>
    <lineage>
        <taxon>Eukaryota</taxon>
        <taxon>Fungi</taxon>
        <taxon>Dikarya</taxon>
        <taxon>Ascomycota</taxon>
        <taxon>Pezizomycotina</taxon>
        <taxon>Dothideomycetes</taxon>
        <taxon>Pleosporomycetidae</taxon>
        <taxon>Pleosporales</taxon>
        <taxon>Pleosporineae</taxon>
        <taxon>Didymellaceae</taxon>
        <taxon>Epicoccum</taxon>
    </lineage>
</organism>
<dbReference type="SUPFAM" id="SSF55347">
    <property type="entry name" value="Glyceraldehyde-3-phosphate dehydrogenase-like, C-terminal domain"/>
    <property type="match status" value="1"/>
</dbReference>
<dbReference type="PANTHER" id="PTHR42840">
    <property type="entry name" value="NAD(P)-BINDING ROSSMANN-FOLD SUPERFAMILY PROTEIN-RELATED"/>
    <property type="match status" value="1"/>
</dbReference>
<dbReference type="Gene3D" id="3.30.360.10">
    <property type="entry name" value="Dihydrodipicolinate Reductase, domain 2"/>
    <property type="match status" value="1"/>
</dbReference>
<accession>A0A1Y2LLY5</accession>
<reference evidence="3 4" key="1">
    <citation type="journal article" date="2017" name="Genome Announc.">
        <title>Genome sequence of the saprophytic ascomycete Epicoccum nigrum ICMP 19927 strain isolated from New Zealand.</title>
        <authorList>
            <person name="Fokin M."/>
            <person name="Fleetwood D."/>
            <person name="Weir B.S."/>
            <person name="Villas-Boas S.G."/>
        </authorList>
    </citation>
    <scope>NUCLEOTIDE SEQUENCE [LARGE SCALE GENOMIC DNA]</scope>
    <source>
        <strain evidence="3 4">ICMP 19927</strain>
    </source>
</reference>